<sequence length="141" mass="15856">MSYLPPVWTLANYVDIFLAAHTGVFWDINDFSLPCLDPHVVYENIKSTLLNKFINYTHAIWDFVDSPALQDLKPVIIDANIDAFFILKDLPPPNFTKVFADGDALPEHLIRGYICSNLHVDIVPKGKLKVLADSVMLSGLE</sequence>
<gene>
    <name evidence="1" type="ORF">DY000_02042419</name>
</gene>
<organism evidence="1 2">
    <name type="scientific">Brassica cretica</name>
    <name type="common">Mustard</name>
    <dbReference type="NCBI Taxonomy" id="69181"/>
    <lineage>
        <taxon>Eukaryota</taxon>
        <taxon>Viridiplantae</taxon>
        <taxon>Streptophyta</taxon>
        <taxon>Embryophyta</taxon>
        <taxon>Tracheophyta</taxon>
        <taxon>Spermatophyta</taxon>
        <taxon>Magnoliopsida</taxon>
        <taxon>eudicotyledons</taxon>
        <taxon>Gunneridae</taxon>
        <taxon>Pentapetalae</taxon>
        <taxon>rosids</taxon>
        <taxon>malvids</taxon>
        <taxon>Brassicales</taxon>
        <taxon>Brassicaceae</taxon>
        <taxon>Brassiceae</taxon>
        <taxon>Brassica</taxon>
    </lineage>
</organism>
<reference evidence="1 2" key="1">
    <citation type="journal article" date="2020" name="BMC Genomics">
        <title>Intraspecific diversification of the crop wild relative Brassica cretica Lam. using demographic model selection.</title>
        <authorList>
            <person name="Kioukis A."/>
            <person name="Michalopoulou V.A."/>
            <person name="Briers L."/>
            <person name="Pirintsos S."/>
            <person name="Studholme D.J."/>
            <person name="Pavlidis P."/>
            <person name="Sarris P.F."/>
        </authorList>
    </citation>
    <scope>NUCLEOTIDE SEQUENCE [LARGE SCALE GENOMIC DNA]</scope>
    <source>
        <strain evidence="2">cv. PFS-1207/04</strain>
    </source>
</reference>
<accession>A0ABQ7BKG8</accession>
<dbReference type="Proteomes" id="UP000266723">
    <property type="component" value="Unassembled WGS sequence"/>
</dbReference>
<comment type="caution">
    <text evidence="1">The sequence shown here is derived from an EMBL/GenBank/DDBJ whole genome shotgun (WGS) entry which is preliminary data.</text>
</comment>
<evidence type="ECO:0000313" key="1">
    <source>
        <dbReference type="EMBL" id="KAF3532676.1"/>
    </source>
</evidence>
<keyword evidence="2" id="KW-1185">Reference proteome</keyword>
<evidence type="ECO:0000313" key="2">
    <source>
        <dbReference type="Proteomes" id="UP000266723"/>
    </source>
</evidence>
<proteinExistence type="predicted"/>
<dbReference type="EMBL" id="QGKV02001507">
    <property type="protein sequence ID" value="KAF3532676.1"/>
    <property type="molecule type" value="Genomic_DNA"/>
</dbReference>
<protein>
    <submittedName>
        <fullName evidence="1">Uncharacterized protein</fullName>
    </submittedName>
</protein>
<name>A0ABQ7BKG8_BRACR</name>